<dbReference type="OrthoDB" id="13591at10239"/>
<keyword evidence="2" id="KW-1185">Reference proteome</keyword>
<dbReference type="RefSeq" id="YP_002922633.1">
    <property type="nucleotide sequence ID" value="NC_012742.1"/>
</dbReference>
<reference evidence="1 2" key="1">
    <citation type="journal article" date="2009" name="Appl. Environ. Microbiol.">
        <title>Genomic characterization of the intron-containing T7-like phage phiL7 of Xanthomonas campestris.</title>
        <authorList>
            <person name="Lee C.N."/>
            <person name="Lin J.W."/>
            <person name="Weng S.F."/>
            <person name="Tseng Y.H."/>
        </authorList>
    </citation>
    <scope>NUCLEOTIDE SEQUENCE</scope>
</reference>
<sequence length="106" mass="12315">MQRELFGRHINLPSARPRIHEGGQRHIKDLSMQYAAPTDSPRDGDLVLMKQCGKTRATHVGVYFFRDYEPWVLHCSEDNGFSVAQRVRELPDSSVDIEGYYTWFQT</sequence>
<organism evidence="1 2">
    <name type="scientific">Xanthomonas phage phiL7</name>
    <dbReference type="NCBI Taxonomy" id="538979"/>
    <lineage>
        <taxon>Viruses</taxon>
        <taxon>Duplodnaviria</taxon>
        <taxon>Heunggongvirae</taxon>
        <taxon>Uroviricota</taxon>
        <taxon>Caudoviricetes</taxon>
        <taxon>Eisenstarkvirus</taxon>
        <taxon>Eisenstarkvirus L7</taxon>
    </lineage>
</organism>
<evidence type="ECO:0000313" key="1">
    <source>
        <dbReference type="EMBL" id="ACE75759.1"/>
    </source>
</evidence>
<dbReference type="KEGG" id="vg:7943843"/>
<proteinExistence type="predicted"/>
<dbReference type="GeneID" id="7943843"/>
<protein>
    <submittedName>
        <fullName evidence="1">p19</fullName>
    </submittedName>
</protein>
<dbReference type="EMBL" id="EU717894">
    <property type="protein sequence ID" value="ACE75759.1"/>
    <property type="molecule type" value="Genomic_DNA"/>
</dbReference>
<accession>C4ML19</accession>
<dbReference type="Proteomes" id="UP000001480">
    <property type="component" value="Segment"/>
</dbReference>
<name>C4ML19_9CAUD</name>
<evidence type="ECO:0000313" key="2">
    <source>
        <dbReference type="Proteomes" id="UP000001480"/>
    </source>
</evidence>